<dbReference type="Gene3D" id="3.40.50.1820">
    <property type="entry name" value="alpha/beta hydrolase"/>
    <property type="match status" value="1"/>
</dbReference>
<dbReference type="PANTHER" id="PTHR33428:SF14">
    <property type="entry name" value="CARBOXYLESTERASE TYPE B DOMAIN-CONTAINING PROTEIN"/>
    <property type="match status" value="1"/>
</dbReference>
<keyword evidence="1" id="KW-1133">Transmembrane helix</keyword>
<accession>A0A7C4Q3B5</accession>
<feature type="transmembrane region" description="Helical" evidence="1">
    <location>
        <begin position="80"/>
        <end position="103"/>
    </location>
</feature>
<feature type="transmembrane region" description="Helical" evidence="1">
    <location>
        <begin position="140"/>
        <end position="163"/>
    </location>
</feature>
<feature type="transmembrane region" description="Helical" evidence="1">
    <location>
        <begin position="51"/>
        <end position="74"/>
    </location>
</feature>
<keyword evidence="1" id="KW-0812">Transmembrane</keyword>
<proteinExistence type="predicted"/>
<dbReference type="InterPro" id="IPR029058">
    <property type="entry name" value="AB_hydrolase_fold"/>
</dbReference>
<dbReference type="AlphaFoldDB" id="A0A7C4Q3B5"/>
<dbReference type="SUPFAM" id="SSF53474">
    <property type="entry name" value="alpha/beta-Hydrolases"/>
    <property type="match status" value="1"/>
</dbReference>
<evidence type="ECO:0000256" key="1">
    <source>
        <dbReference type="SAM" id="Phobius"/>
    </source>
</evidence>
<dbReference type="PANTHER" id="PTHR33428">
    <property type="entry name" value="CHLOROPHYLLASE-2, CHLOROPLASTIC"/>
    <property type="match status" value="1"/>
</dbReference>
<comment type="caution">
    <text evidence="2">The sequence shown here is derived from an EMBL/GenBank/DDBJ whole genome shotgun (WGS) entry which is preliminary data.</text>
</comment>
<feature type="transmembrane region" description="Helical" evidence="1">
    <location>
        <begin position="115"/>
        <end position="134"/>
    </location>
</feature>
<keyword evidence="1" id="KW-0472">Membrane</keyword>
<gene>
    <name evidence="2" type="ORF">ENT17_09750</name>
</gene>
<name>A0A7C4Q3B5_9CHLR</name>
<feature type="transmembrane region" description="Helical" evidence="1">
    <location>
        <begin position="175"/>
        <end position="197"/>
    </location>
</feature>
<dbReference type="Pfam" id="PF07224">
    <property type="entry name" value="Chlorophyllase"/>
    <property type="match status" value="1"/>
</dbReference>
<sequence length="780" mass="84869">MGFHRITMGEWSGLPGKEVRMNQPQIPEKYSLPSKNQSSPALRLKSPASPAWRGAAGSVLAAFLLISALTGFFLSRHGGAGIWLAVSAGVMGLVTIAAGLLFGMGMLLGKLPLRFRYALLVALFSGVVLALLSLPLLPGLAVVLAAVLVGAALLGGGAVGLLSRASASRSRLQSALFAAELILGLVVLVGVGVFLGWQGSPVQLPAHAGEQAPSPVEPLNLPDPARPGAYPVALLTYGSGQDKLRQEYAQGAALLTPSVDASLLLEGWSSLRTAYWGFSPAELPLNGRVWYPQAEGRFPLVIAVHGNHPMEETSESGYDYLGELLASRGFIFVAVDENFLNISAWGDVLFFNRLEGESDARGWLVLEHLRLWQSWNEQPGNPFYQRVDLNQIALLGHSRGGEAIVIAAAFNRLSHYPDNAALSFDYGFKIRSLIALAPADGQYQPGGLPTPLQDVNYLLLHGSHDMDVLTMMGAAPFERLTFSGQDDFFKSAVYIYGANHGQFNSVWGNKDIAEPIPRLYNLRQLLPQTEQQRIAQVLISAFLEDTLRGERAYRPLFQDLRRGRDWLPDTLYLYQYQDSRTLALADFHEDIDLTTATLPGAELKGNDLTRWREQVVQGKWGGFGFKAVYLGWDAASFSPASYTLFLPDGGLSLPDEPVLSLSLADANESPRPEGQSAGRQSGEVQPVDFSIEVFDRQGNTARLPLSRYALLQPQIRGIFAKAAFMHATPLSEPIFQTFDFPLGWFVEVNPLLDLNALAGVRLVFDRTPAGVIAVNHISVR</sequence>
<evidence type="ECO:0000313" key="2">
    <source>
        <dbReference type="EMBL" id="HGS87888.1"/>
    </source>
</evidence>
<dbReference type="EMBL" id="DSXR01000096">
    <property type="protein sequence ID" value="HGS87888.1"/>
    <property type="molecule type" value="Genomic_DNA"/>
</dbReference>
<dbReference type="InterPro" id="IPR017395">
    <property type="entry name" value="Chlorophyllase-like"/>
</dbReference>
<reference evidence="2" key="1">
    <citation type="journal article" date="2020" name="mSystems">
        <title>Genome- and Community-Level Interaction Insights into Carbon Utilization and Element Cycling Functions of Hydrothermarchaeota in Hydrothermal Sediment.</title>
        <authorList>
            <person name="Zhou Z."/>
            <person name="Liu Y."/>
            <person name="Xu W."/>
            <person name="Pan J."/>
            <person name="Luo Z.H."/>
            <person name="Li M."/>
        </authorList>
    </citation>
    <scope>NUCLEOTIDE SEQUENCE [LARGE SCALE GENOMIC DNA]</scope>
    <source>
        <strain evidence="2">SpSt-556</strain>
    </source>
</reference>
<protein>
    <submittedName>
        <fullName evidence="2">MFS transporter</fullName>
    </submittedName>
</protein>
<organism evidence="2">
    <name type="scientific">Bellilinea caldifistulae</name>
    <dbReference type="NCBI Taxonomy" id="360411"/>
    <lineage>
        <taxon>Bacteria</taxon>
        <taxon>Bacillati</taxon>
        <taxon>Chloroflexota</taxon>
        <taxon>Anaerolineae</taxon>
        <taxon>Anaerolineales</taxon>
        <taxon>Anaerolineaceae</taxon>
        <taxon>Bellilinea</taxon>
    </lineage>
</organism>